<accession>A0AAV4DGR8</accession>
<sequence>MVIVAYIIILNTLSIERWRRRQGAPLPCKRRRVPSRVLINEFYLLLCPASTNNMIARSLKVFTGGHLGLEPVPFSGWSYQVSTRVINVLRTFIQI</sequence>
<proteinExistence type="predicted"/>
<evidence type="ECO:0000313" key="2">
    <source>
        <dbReference type="Proteomes" id="UP000735302"/>
    </source>
</evidence>
<keyword evidence="2" id="KW-1185">Reference proteome</keyword>
<gene>
    <name evidence="1" type="ORF">PoB_006973500</name>
</gene>
<comment type="caution">
    <text evidence="1">The sequence shown here is derived from an EMBL/GenBank/DDBJ whole genome shotgun (WGS) entry which is preliminary data.</text>
</comment>
<reference evidence="1 2" key="1">
    <citation type="journal article" date="2021" name="Elife">
        <title>Chloroplast acquisition without the gene transfer in kleptoplastic sea slugs, Plakobranchus ocellatus.</title>
        <authorList>
            <person name="Maeda T."/>
            <person name="Takahashi S."/>
            <person name="Yoshida T."/>
            <person name="Shimamura S."/>
            <person name="Takaki Y."/>
            <person name="Nagai Y."/>
            <person name="Toyoda A."/>
            <person name="Suzuki Y."/>
            <person name="Arimoto A."/>
            <person name="Ishii H."/>
            <person name="Satoh N."/>
            <person name="Nishiyama T."/>
            <person name="Hasebe M."/>
            <person name="Maruyama T."/>
            <person name="Minagawa J."/>
            <person name="Obokata J."/>
            <person name="Shigenobu S."/>
        </authorList>
    </citation>
    <scope>NUCLEOTIDE SEQUENCE [LARGE SCALE GENOMIC DNA]</scope>
</reference>
<protein>
    <submittedName>
        <fullName evidence="1">Uncharacterized protein</fullName>
    </submittedName>
</protein>
<evidence type="ECO:0000313" key="1">
    <source>
        <dbReference type="EMBL" id="GFO43230.1"/>
    </source>
</evidence>
<organism evidence="1 2">
    <name type="scientific">Plakobranchus ocellatus</name>
    <dbReference type="NCBI Taxonomy" id="259542"/>
    <lineage>
        <taxon>Eukaryota</taxon>
        <taxon>Metazoa</taxon>
        <taxon>Spiralia</taxon>
        <taxon>Lophotrochozoa</taxon>
        <taxon>Mollusca</taxon>
        <taxon>Gastropoda</taxon>
        <taxon>Heterobranchia</taxon>
        <taxon>Euthyneura</taxon>
        <taxon>Panpulmonata</taxon>
        <taxon>Sacoglossa</taxon>
        <taxon>Placobranchoidea</taxon>
        <taxon>Plakobranchidae</taxon>
        <taxon>Plakobranchus</taxon>
    </lineage>
</organism>
<dbReference type="Proteomes" id="UP000735302">
    <property type="component" value="Unassembled WGS sequence"/>
</dbReference>
<dbReference type="AlphaFoldDB" id="A0AAV4DGR8"/>
<name>A0AAV4DGR8_9GAST</name>
<dbReference type="EMBL" id="BLXT01007857">
    <property type="protein sequence ID" value="GFO43230.1"/>
    <property type="molecule type" value="Genomic_DNA"/>
</dbReference>